<dbReference type="InterPro" id="IPR017441">
    <property type="entry name" value="Protein_kinase_ATP_BS"/>
</dbReference>
<evidence type="ECO:0000259" key="9">
    <source>
        <dbReference type="PROSITE" id="PS50011"/>
    </source>
</evidence>
<dbReference type="InterPro" id="IPR011009">
    <property type="entry name" value="Kinase-like_dom_sf"/>
</dbReference>
<reference evidence="10" key="1">
    <citation type="submission" date="2023-07" db="EMBL/GenBank/DDBJ databases">
        <authorList>
            <person name="Stuckert A."/>
        </authorList>
    </citation>
    <scope>NUCLEOTIDE SEQUENCE</scope>
</reference>
<dbReference type="InterPro" id="IPR000719">
    <property type="entry name" value="Prot_kinase_dom"/>
</dbReference>
<feature type="region of interest" description="Disordered" evidence="8">
    <location>
        <begin position="520"/>
        <end position="546"/>
    </location>
</feature>
<evidence type="ECO:0000256" key="4">
    <source>
        <dbReference type="ARBA" id="ARBA00022741"/>
    </source>
</evidence>
<dbReference type="PROSITE" id="PS00107">
    <property type="entry name" value="PROTEIN_KINASE_ATP"/>
    <property type="match status" value="1"/>
</dbReference>
<evidence type="ECO:0000313" key="10">
    <source>
        <dbReference type="EMBL" id="CAJ0967091.1"/>
    </source>
</evidence>
<evidence type="ECO:0000256" key="6">
    <source>
        <dbReference type="ARBA" id="ARBA00022840"/>
    </source>
</evidence>
<dbReference type="SMART" id="SM00220">
    <property type="entry name" value="S_TKc"/>
    <property type="match status" value="1"/>
</dbReference>
<feature type="binding site" evidence="7">
    <location>
        <position position="201"/>
    </location>
    <ligand>
        <name>ATP</name>
        <dbReference type="ChEBI" id="CHEBI:30616"/>
    </ligand>
</feature>
<evidence type="ECO:0000256" key="1">
    <source>
        <dbReference type="ARBA" id="ARBA00022527"/>
    </source>
</evidence>
<dbReference type="PROSITE" id="PS00108">
    <property type="entry name" value="PROTEIN_KINASE_ST"/>
    <property type="match status" value="1"/>
</dbReference>
<gene>
    <name evidence="10" type="ORF">RIMI_LOCUS21942861</name>
</gene>
<keyword evidence="1" id="KW-0723">Serine/threonine-protein kinase</keyword>
<dbReference type="Proteomes" id="UP001176940">
    <property type="component" value="Unassembled WGS sequence"/>
</dbReference>
<keyword evidence="11" id="KW-1185">Reference proteome</keyword>
<dbReference type="Pfam" id="PF00069">
    <property type="entry name" value="Pkinase"/>
    <property type="match status" value="1"/>
</dbReference>
<dbReference type="SUPFAM" id="SSF56112">
    <property type="entry name" value="Protein kinase-like (PK-like)"/>
    <property type="match status" value="1"/>
</dbReference>
<feature type="compositionally biased region" description="Basic and acidic residues" evidence="8">
    <location>
        <begin position="69"/>
        <end position="84"/>
    </location>
</feature>
<comment type="caution">
    <text evidence="10">The sequence shown here is derived from an EMBL/GenBank/DDBJ whole genome shotgun (WGS) entry which is preliminary data.</text>
</comment>
<dbReference type="InterPro" id="IPR008271">
    <property type="entry name" value="Ser/Thr_kinase_AS"/>
</dbReference>
<dbReference type="PANTHER" id="PTHR24351">
    <property type="entry name" value="RIBOSOMAL PROTEIN S6 KINASE"/>
    <property type="match status" value="1"/>
</dbReference>
<dbReference type="Gene3D" id="3.30.200.20">
    <property type="entry name" value="Phosphorylase Kinase, domain 1"/>
    <property type="match status" value="1"/>
</dbReference>
<evidence type="ECO:0000256" key="3">
    <source>
        <dbReference type="ARBA" id="ARBA00022679"/>
    </source>
</evidence>
<keyword evidence="6 7" id="KW-0067">ATP-binding</keyword>
<organism evidence="10 11">
    <name type="scientific">Ranitomeya imitator</name>
    <name type="common">mimic poison frog</name>
    <dbReference type="NCBI Taxonomy" id="111125"/>
    <lineage>
        <taxon>Eukaryota</taxon>
        <taxon>Metazoa</taxon>
        <taxon>Chordata</taxon>
        <taxon>Craniata</taxon>
        <taxon>Vertebrata</taxon>
        <taxon>Euteleostomi</taxon>
        <taxon>Amphibia</taxon>
        <taxon>Batrachia</taxon>
        <taxon>Anura</taxon>
        <taxon>Neobatrachia</taxon>
        <taxon>Hyloidea</taxon>
        <taxon>Dendrobatidae</taxon>
        <taxon>Dendrobatinae</taxon>
        <taxon>Ranitomeya</taxon>
    </lineage>
</organism>
<protein>
    <recommendedName>
        <fullName evidence="9">Protein kinase domain-containing protein</fullName>
    </recommendedName>
</protein>
<dbReference type="Gene3D" id="1.10.510.10">
    <property type="entry name" value="Transferase(Phosphotransferase) domain 1"/>
    <property type="match status" value="1"/>
</dbReference>
<feature type="compositionally biased region" description="Polar residues" evidence="8">
    <location>
        <begin position="98"/>
        <end position="107"/>
    </location>
</feature>
<keyword evidence="5" id="KW-0418">Kinase</keyword>
<evidence type="ECO:0000256" key="7">
    <source>
        <dbReference type="PROSITE-ProRule" id="PRU10141"/>
    </source>
</evidence>
<feature type="compositionally biased region" description="Basic residues" evidence="8">
    <location>
        <begin position="1"/>
        <end position="12"/>
    </location>
</feature>
<keyword evidence="3" id="KW-0808">Transferase</keyword>
<proteinExistence type="predicted"/>
<dbReference type="CDD" id="cd05123">
    <property type="entry name" value="STKc_AGC"/>
    <property type="match status" value="1"/>
</dbReference>
<evidence type="ECO:0000256" key="8">
    <source>
        <dbReference type="SAM" id="MobiDB-lite"/>
    </source>
</evidence>
<dbReference type="InterPro" id="IPR045270">
    <property type="entry name" value="STKc_AGC"/>
</dbReference>
<name>A0ABN9ML12_9NEOB</name>
<sequence>MTFRAGKKWKKISNREETTTSNNKDGLLYQDVDVPRDTGEDTNGERSTPNEASSQHDVKTPHSFRRGRDKSWTRDSRTRDEPPYKRRRRLDAGEDQDTNSPQKTQVDTRVLKRKREEEQVEGGGGEGTSQSSMMVAKRSKPDTNSCPVAGEGSVQSDDIPPTIPDTLSEESFTYHKVLGQGHFGKVLLASEKVSGHRLAIKILKKRQLLKERRTTAAINEKLVLQIAERSPFLCASFATFQTSDYLFYVMDYMVGGDLHQLIKIKAPFDMETTRLYTAELTCGLQFLHSRGIIHRDLKPLNVFIDGDSHAKIGDFGLSKIDVYEDQKVSGYAGTPKYMAPEVFRLEKYDGAVDWFSLGVIVCEMSSGKYPFYNGNDRMRLKMSILYEDPIYPRDLNTDIKDLINNLLLKSAEKRRLFVKEQLRTHLMFQTTDWGAIESGKLPPPSHMEPTPVQEEVIPVVAMLNARKPRGPPITPEEQQHFIDFSSVGSRWKDLQPDNLRRTTSDSSRSSVQGALADNDLFSSTTSSSSPSILTLSSSGSSVIVII</sequence>
<feature type="region of interest" description="Disordered" evidence="8">
    <location>
        <begin position="1"/>
        <end position="161"/>
    </location>
</feature>
<evidence type="ECO:0000256" key="5">
    <source>
        <dbReference type="ARBA" id="ARBA00022777"/>
    </source>
</evidence>
<accession>A0ABN9ML12</accession>
<dbReference type="PROSITE" id="PS50011">
    <property type="entry name" value="PROTEIN_KINASE_DOM"/>
    <property type="match status" value="1"/>
</dbReference>
<evidence type="ECO:0000313" key="11">
    <source>
        <dbReference type="Proteomes" id="UP001176940"/>
    </source>
</evidence>
<evidence type="ECO:0000256" key="2">
    <source>
        <dbReference type="ARBA" id="ARBA00022553"/>
    </source>
</evidence>
<keyword evidence="4 7" id="KW-0547">Nucleotide-binding</keyword>
<feature type="domain" description="Protein kinase" evidence="9">
    <location>
        <begin position="172"/>
        <end position="428"/>
    </location>
</feature>
<dbReference type="EMBL" id="CAUEEQ010078036">
    <property type="protein sequence ID" value="CAJ0967091.1"/>
    <property type="molecule type" value="Genomic_DNA"/>
</dbReference>
<keyword evidence="2" id="KW-0597">Phosphoprotein</keyword>